<keyword evidence="3 6" id="KW-0227">DNA damage</keyword>
<sequence length="1194" mass="135171">MSKRQSSLMSFFTKTPKSEKLETENEKKKEPIVNAKEKVEEKKVLKRTNSQTVSSPVKTPRTATKRARVVLSSSEGEDDDDEDFEMKDAEAAQESSEESEGDENASDDCEVTYESTPQTTPKNTPKRNKKLTTTIFVLQKVLSETPKSVKSSAIGKVRRVIPEGEEVSMAVVEEKIEKIMEGELERKKNVDKGGSKKKQQEEEEPTERFDHESLDWLKPDKIRDASKRAMSDPEYDPKTLWVPPDFHLKQTPGHRQWWTIKSQHFDTIILFKVGKFYETYHMDAVEVVRALNIAFMRGSYAHAGFPEHAASKFADQLMNHGYKVARVEQTETPQMLEERNQKAKSKDKVVRREVCRVTSNGTRTYGVLDGVDLGSATSTLDPTAKHLLAIKEFHNTETGKSTYGVCMIDTTTAHIRVGQFEDDDYRSQLRTLFANVIVVQTLVERSSMSVSTKSIINGILFSVPIEHLLPKKQFLTAEDCVRDLSKDDYFGSEVSGWPDVLKLMLDDSSVLPKPSSKWQLAFSAFGAIVWYLRDSLIDVDMISMRNITLYDSNNSKPEKINQEDDKVDWKGKHLILDGTVLENLNIVPNGRDSHLTSLYYVLNKCSTPFGRRLLRSWLLQPTCDPATLRLRQEAIKWMISSDAESFFSTAIATLKKIPDLDRLLQKIHTIGLKYRSEKHPDSRAIFFDTIKTNQKKIGELLAAIDGFKLCNKLRKEYQTVQQEGEGCELLDELLGNEQQVEEVDENIFYFEKMFDRTTALKDGKIVPNAGCDDEYDQATAKVKEALSELNAYKDKIAKKYSCSIKFVDSGKVKYLLEMPENTKVSSDFELKSRRKGFIRYSTPDSEELVAFLDIAEKEKSKLGDDATRRVFEQFGHKNPIWLETVQLVSKFDVLTSLATFSKSSPFDMTMPEFDFESAKPYLIVEKGLHPCLALQSRNEVTQTTSFIANSTTMGQTEAAVMLLTGPNMGGKSTLMRQTAVLAILAHMGCMVPAFSMRLTPIDRIFTRIGANDRIMCGESTFFIELKETDIMLKNATKHSLLLVDELGRGTSTFDGTAIASAVLQKIANDLVCRTFFSTHYHSICDSFTNHPNIRLAHMVSLVFSTQTSEYSFRNPTMEDVTFLYELESGICPKSYGFYAAKLAGIDQKVVRVAYAESNKFASNLIIDPKIRHLVECARDDSFDVTKLKQMIEAI</sequence>
<reference evidence="9 10" key="2">
    <citation type="journal article" date="2011" name="PLoS Genet.">
        <title>Caenorhabditis briggsae recombinant inbred line genotypes reveal inter-strain incompatibility and the evolution of recombination.</title>
        <authorList>
            <person name="Ross J.A."/>
            <person name="Koboldt D.C."/>
            <person name="Staisch J.E."/>
            <person name="Chamberlin H.M."/>
            <person name="Gupta B.P."/>
            <person name="Miller R.D."/>
            <person name="Baird S.E."/>
            <person name="Haag E.S."/>
        </authorList>
    </citation>
    <scope>NUCLEOTIDE SEQUENCE [LARGE SCALE GENOMIC DNA]</scope>
    <source>
        <strain evidence="9 10">AF16</strain>
    </source>
</reference>
<dbReference type="InterPro" id="IPR036187">
    <property type="entry name" value="DNA_mismatch_repair_MutS_sf"/>
</dbReference>
<dbReference type="Gene3D" id="3.40.50.300">
    <property type="entry name" value="P-loop containing nucleotide triphosphate hydrolases"/>
    <property type="match status" value="1"/>
</dbReference>
<dbReference type="Proteomes" id="UP000008549">
    <property type="component" value="Unassembled WGS sequence"/>
</dbReference>
<accession>A8XL37</accession>
<dbReference type="InParanoid" id="A8XL37"/>
<dbReference type="Pfam" id="PF05190">
    <property type="entry name" value="MutS_IV"/>
    <property type="match status" value="1"/>
</dbReference>
<dbReference type="GO" id="GO:0005634">
    <property type="term" value="C:nucleus"/>
    <property type="evidence" value="ECO:0000318"/>
    <property type="project" value="GO_Central"/>
</dbReference>
<reference evidence="9 10" key="1">
    <citation type="journal article" date="2003" name="PLoS Biol.">
        <title>The genome sequence of Caenorhabditis briggsae: a platform for comparative genomics.</title>
        <authorList>
            <person name="Stein L.D."/>
            <person name="Bao Z."/>
            <person name="Blasiar D."/>
            <person name="Blumenthal T."/>
            <person name="Brent M.R."/>
            <person name="Chen N."/>
            <person name="Chinwalla A."/>
            <person name="Clarke L."/>
            <person name="Clee C."/>
            <person name="Coghlan A."/>
            <person name="Coulson A."/>
            <person name="D'Eustachio P."/>
            <person name="Fitch D.H."/>
            <person name="Fulton L.A."/>
            <person name="Fulton R.E."/>
            <person name="Griffiths-Jones S."/>
            <person name="Harris T.W."/>
            <person name="Hillier L.W."/>
            <person name="Kamath R."/>
            <person name="Kuwabara P.E."/>
            <person name="Mardis E.R."/>
            <person name="Marra M.A."/>
            <person name="Miner T.L."/>
            <person name="Minx P."/>
            <person name="Mullikin J.C."/>
            <person name="Plumb R.W."/>
            <person name="Rogers J."/>
            <person name="Schein J.E."/>
            <person name="Sohrmann M."/>
            <person name="Spieth J."/>
            <person name="Stajich J.E."/>
            <person name="Wei C."/>
            <person name="Willey D."/>
            <person name="Wilson R.K."/>
            <person name="Durbin R."/>
            <person name="Waterston R.H."/>
        </authorList>
    </citation>
    <scope>NUCLEOTIDE SEQUENCE [LARGE SCALE GENOMIC DNA]</scope>
    <source>
        <strain evidence="9 10">AF16</strain>
    </source>
</reference>
<dbReference type="PANTHER" id="PTHR11361">
    <property type="entry name" value="DNA MISMATCH REPAIR PROTEIN MUTS FAMILY MEMBER"/>
    <property type="match status" value="1"/>
</dbReference>
<dbReference type="InterPro" id="IPR016151">
    <property type="entry name" value="DNA_mismatch_repair_MutS_N"/>
</dbReference>
<evidence type="ECO:0000313" key="10">
    <source>
        <dbReference type="Proteomes" id="UP000008549"/>
    </source>
</evidence>
<evidence type="ECO:0000313" key="9">
    <source>
        <dbReference type="EMBL" id="CAP33361.2"/>
    </source>
</evidence>
<proteinExistence type="inferred from homology"/>
<dbReference type="STRING" id="6238.A8XL37"/>
<dbReference type="PIRSF" id="PIRSF037677">
    <property type="entry name" value="DNA_mis_repair_Msh6"/>
    <property type="match status" value="1"/>
</dbReference>
<keyword evidence="6" id="KW-0234">DNA repair</keyword>
<dbReference type="InterPro" id="IPR017261">
    <property type="entry name" value="DNA_mismatch_repair_MutS/MSH"/>
</dbReference>
<dbReference type="FunFam" id="3.30.420.110:FF:000027">
    <property type="entry name" value="DNA mismatch repair protein"/>
    <property type="match status" value="1"/>
</dbReference>
<dbReference type="Gene3D" id="3.30.420.110">
    <property type="entry name" value="MutS, connector domain"/>
    <property type="match status" value="1"/>
</dbReference>
<protein>
    <recommendedName>
        <fullName evidence="6">DNA mismatch repair protein</fullName>
    </recommendedName>
</protein>
<keyword evidence="4 6" id="KW-0067">ATP-binding</keyword>
<dbReference type="Gene3D" id="3.40.1170.10">
    <property type="entry name" value="DNA repair protein MutS, domain I"/>
    <property type="match status" value="1"/>
</dbReference>
<evidence type="ECO:0000256" key="4">
    <source>
        <dbReference type="ARBA" id="ARBA00022840"/>
    </source>
</evidence>
<dbReference type="InterPro" id="IPR027417">
    <property type="entry name" value="P-loop_NTPase"/>
</dbReference>
<dbReference type="Pfam" id="PF00488">
    <property type="entry name" value="MutS_V"/>
    <property type="match status" value="1"/>
</dbReference>
<organism evidence="9 10">
    <name type="scientific">Caenorhabditis briggsae</name>
    <dbReference type="NCBI Taxonomy" id="6238"/>
    <lineage>
        <taxon>Eukaryota</taxon>
        <taxon>Metazoa</taxon>
        <taxon>Ecdysozoa</taxon>
        <taxon>Nematoda</taxon>
        <taxon>Chromadorea</taxon>
        <taxon>Rhabditida</taxon>
        <taxon>Rhabditina</taxon>
        <taxon>Rhabditomorpha</taxon>
        <taxon>Rhabditoidea</taxon>
        <taxon>Rhabditidae</taxon>
        <taxon>Peloderinae</taxon>
        <taxon>Caenorhabditis</taxon>
    </lineage>
</organism>
<dbReference type="SUPFAM" id="SSF48334">
    <property type="entry name" value="DNA repair protein MutS, domain III"/>
    <property type="match status" value="1"/>
</dbReference>
<dbReference type="InterPro" id="IPR036678">
    <property type="entry name" value="MutS_con_dom_sf"/>
</dbReference>
<dbReference type="InterPro" id="IPR007861">
    <property type="entry name" value="DNA_mismatch_repair_MutS_clamp"/>
</dbReference>
<dbReference type="GO" id="GO:0140664">
    <property type="term" value="F:ATP-dependent DNA damage sensor activity"/>
    <property type="evidence" value="ECO:0007669"/>
    <property type="project" value="InterPro"/>
</dbReference>
<dbReference type="GO" id="GO:0043570">
    <property type="term" value="P:maintenance of DNA repeat elements"/>
    <property type="evidence" value="ECO:0007669"/>
    <property type="project" value="EnsemblMetazoa"/>
</dbReference>
<dbReference type="Pfam" id="PF05192">
    <property type="entry name" value="MutS_III"/>
    <property type="match status" value="1"/>
</dbReference>
<evidence type="ECO:0000259" key="8">
    <source>
        <dbReference type="PROSITE" id="PS00486"/>
    </source>
</evidence>
<dbReference type="PANTHER" id="PTHR11361:SF148">
    <property type="entry name" value="DNA MISMATCH REPAIR PROTEIN MSH6"/>
    <property type="match status" value="1"/>
</dbReference>
<dbReference type="FunFam" id="1.10.1420.10:FF:000005">
    <property type="entry name" value="DNA mismatch repair protein"/>
    <property type="match status" value="1"/>
</dbReference>
<dbReference type="GO" id="GO:0006298">
    <property type="term" value="P:mismatch repair"/>
    <property type="evidence" value="ECO:0000318"/>
    <property type="project" value="GO_Central"/>
</dbReference>
<dbReference type="InterPro" id="IPR000432">
    <property type="entry name" value="DNA_mismatch_repair_MutS_C"/>
</dbReference>
<dbReference type="InterPro" id="IPR007696">
    <property type="entry name" value="DNA_mismatch_repair_MutS_core"/>
</dbReference>
<dbReference type="InterPro" id="IPR045076">
    <property type="entry name" value="MutS"/>
</dbReference>
<dbReference type="EMBL" id="HE600904">
    <property type="protein sequence ID" value="CAP33361.2"/>
    <property type="molecule type" value="Genomic_DNA"/>
</dbReference>
<dbReference type="AlphaFoldDB" id="A8XL37"/>
<feature type="compositionally biased region" description="Acidic residues" evidence="7">
    <location>
        <begin position="95"/>
        <end position="111"/>
    </location>
</feature>
<dbReference type="CDD" id="cd03286">
    <property type="entry name" value="ABC_MSH6_euk"/>
    <property type="match status" value="1"/>
</dbReference>
<evidence type="ECO:0000313" key="11">
    <source>
        <dbReference type="WormBase" id="CBG14959"/>
    </source>
</evidence>
<dbReference type="GO" id="GO:0030983">
    <property type="term" value="F:mismatched DNA binding"/>
    <property type="evidence" value="ECO:0000318"/>
    <property type="project" value="GO_Central"/>
</dbReference>
<feature type="region of interest" description="Disordered" evidence="7">
    <location>
        <begin position="187"/>
        <end position="213"/>
    </location>
</feature>
<evidence type="ECO:0000256" key="7">
    <source>
        <dbReference type="SAM" id="MobiDB-lite"/>
    </source>
</evidence>
<keyword evidence="5 6" id="KW-0238">DNA-binding</keyword>
<evidence type="ECO:0000256" key="6">
    <source>
        <dbReference type="PIRNR" id="PIRNR037677"/>
    </source>
</evidence>
<keyword evidence="10" id="KW-1185">Reference proteome</keyword>
<feature type="compositionally biased region" description="Polar residues" evidence="7">
    <location>
        <begin position="47"/>
        <end position="57"/>
    </location>
</feature>
<dbReference type="SMART" id="SM00533">
    <property type="entry name" value="MUTSd"/>
    <property type="match status" value="1"/>
</dbReference>
<evidence type="ECO:0000256" key="2">
    <source>
        <dbReference type="ARBA" id="ARBA00022741"/>
    </source>
</evidence>
<dbReference type="Gene3D" id="1.10.1420.10">
    <property type="match status" value="2"/>
</dbReference>
<keyword evidence="2 6" id="KW-0547">Nucleotide-binding</keyword>
<dbReference type="SUPFAM" id="SSF52540">
    <property type="entry name" value="P-loop containing nucleoside triphosphate hydrolases"/>
    <property type="match status" value="1"/>
</dbReference>
<comment type="similarity">
    <text evidence="1 6">Belongs to the DNA mismatch repair MutS family.</text>
</comment>
<dbReference type="GO" id="GO:0032301">
    <property type="term" value="C:MutSalpha complex"/>
    <property type="evidence" value="ECO:0000318"/>
    <property type="project" value="GO_Central"/>
</dbReference>
<name>A8XL37_CAEBR</name>
<dbReference type="InterPro" id="IPR007695">
    <property type="entry name" value="DNA_mismatch_repair_MutS-lik_N"/>
</dbReference>
<evidence type="ECO:0000256" key="3">
    <source>
        <dbReference type="ARBA" id="ARBA00022763"/>
    </source>
</evidence>
<dbReference type="WormBase" id="CBG14959">
    <property type="protein sequence ID" value="CBP03559"/>
    <property type="gene ID" value="WBGene00035331"/>
    <property type="gene designation" value="Cbr-msh-6"/>
</dbReference>
<dbReference type="SMART" id="SM00534">
    <property type="entry name" value="MUTSac"/>
    <property type="match status" value="1"/>
</dbReference>
<feature type="compositionally biased region" description="Polar residues" evidence="7">
    <location>
        <begin position="1"/>
        <end position="15"/>
    </location>
</feature>
<comment type="function">
    <text evidence="6">Component of the post-replicative DNA mismatch repair system (MMR).</text>
</comment>
<dbReference type="OMA" id="TPMMAQY"/>
<dbReference type="SUPFAM" id="SSF55271">
    <property type="entry name" value="DNA repair protein MutS, domain I"/>
    <property type="match status" value="1"/>
</dbReference>
<feature type="compositionally biased region" description="Acidic residues" evidence="7">
    <location>
        <begin position="75"/>
        <end position="85"/>
    </location>
</feature>
<dbReference type="Pfam" id="PF01624">
    <property type="entry name" value="MutS_I"/>
    <property type="match status" value="1"/>
</dbReference>
<feature type="domain" description="DNA mismatch repair proteins mutS family" evidence="8">
    <location>
        <begin position="1039"/>
        <end position="1055"/>
    </location>
</feature>
<dbReference type="eggNOG" id="KOG0217">
    <property type="taxonomic scope" value="Eukaryota"/>
</dbReference>
<gene>
    <name evidence="11" type="primary">msh-6</name>
    <name evidence="9" type="synonym">Cbr-msh-6</name>
    <name evidence="11" type="ORF">CBG14959</name>
    <name evidence="9" type="ORF">CBG_14959</name>
</gene>
<evidence type="ECO:0000256" key="1">
    <source>
        <dbReference type="ARBA" id="ARBA00006271"/>
    </source>
</evidence>
<dbReference type="FunCoup" id="A8XL37">
    <property type="interactions" value="2472"/>
</dbReference>
<evidence type="ECO:0000256" key="5">
    <source>
        <dbReference type="ARBA" id="ARBA00023125"/>
    </source>
</evidence>
<feature type="compositionally biased region" description="Basic and acidic residues" evidence="7">
    <location>
        <begin position="16"/>
        <end position="43"/>
    </location>
</feature>
<dbReference type="GO" id="GO:0005524">
    <property type="term" value="F:ATP binding"/>
    <property type="evidence" value="ECO:0007669"/>
    <property type="project" value="UniProtKB-UniRule"/>
</dbReference>
<feature type="region of interest" description="Disordered" evidence="7">
    <location>
        <begin position="1"/>
        <end position="130"/>
    </location>
</feature>
<dbReference type="FunFam" id="3.40.50.300:FF:003458">
    <property type="entry name" value="DNA mismatch repair protein"/>
    <property type="match status" value="1"/>
</dbReference>
<dbReference type="HOGENOM" id="CLU_002472_1_3_1"/>
<dbReference type="PROSITE" id="PS00486">
    <property type="entry name" value="DNA_MISMATCH_REPAIR_2"/>
    <property type="match status" value="1"/>
</dbReference>
<dbReference type="FunFam" id="3.40.1170.10:FF:000002">
    <property type="entry name" value="DNA mismatch repair protein"/>
    <property type="match status" value="1"/>
</dbReference>